<evidence type="ECO:0000313" key="1">
    <source>
        <dbReference type="EMBL" id="OJJ88126.1"/>
    </source>
</evidence>
<organism evidence="1 2">
    <name type="scientific">Aspergillus glaucus CBS 516.65</name>
    <dbReference type="NCBI Taxonomy" id="1160497"/>
    <lineage>
        <taxon>Eukaryota</taxon>
        <taxon>Fungi</taxon>
        <taxon>Dikarya</taxon>
        <taxon>Ascomycota</taxon>
        <taxon>Pezizomycotina</taxon>
        <taxon>Eurotiomycetes</taxon>
        <taxon>Eurotiomycetidae</taxon>
        <taxon>Eurotiales</taxon>
        <taxon>Aspergillaceae</taxon>
        <taxon>Aspergillus</taxon>
        <taxon>Aspergillus subgen. Aspergillus</taxon>
    </lineage>
</organism>
<dbReference type="Pfam" id="PF07081">
    <property type="entry name" value="DUF1349"/>
    <property type="match status" value="1"/>
</dbReference>
<gene>
    <name evidence="1" type="ORF">ASPGLDRAFT_72219</name>
</gene>
<protein>
    <submittedName>
        <fullName evidence="1">Uncharacterized protein</fullName>
    </submittedName>
</protein>
<dbReference type="PANTHER" id="PTHR35332">
    <property type="entry name" value="REGULATION OF ENOLASE PROTEIN 1"/>
    <property type="match status" value="1"/>
</dbReference>
<dbReference type="AlphaFoldDB" id="A0A1L9VW52"/>
<dbReference type="OrthoDB" id="42525at2759"/>
<keyword evidence="2" id="KW-1185">Reference proteome</keyword>
<dbReference type="GeneID" id="34465859"/>
<evidence type="ECO:0000313" key="2">
    <source>
        <dbReference type="Proteomes" id="UP000184300"/>
    </source>
</evidence>
<dbReference type="VEuPathDB" id="FungiDB:ASPGLDRAFT_72219"/>
<name>A0A1L9VW52_ASPGL</name>
<accession>A0A1L9VW52</accession>
<dbReference type="STRING" id="1160497.A0A1L9VW52"/>
<dbReference type="InterPro" id="IPR009784">
    <property type="entry name" value="DUF1349"/>
</dbReference>
<proteinExistence type="predicted"/>
<dbReference type="Gene3D" id="2.60.120.200">
    <property type="match status" value="1"/>
</dbReference>
<dbReference type="PANTHER" id="PTHR35332:SF2">
    <property type="entry name" value="REGULATION OF ENOLASE PROTEIN 1"/>
    <property type="match status" value="1"/>
</dbReference>
<dbReference type="Proteomes" id="UP000184300">
    <property type="component" value="Unassembled WGS sequence"/>
</dbReference>
<dbReference type="RefSeq" id="XP_022404809.1">
    <property type="nucleotide sequence ID" value="XM_022549599.1"/>
</dbReference>
<reference evidence="2" key="1">
    <citation type="journal article" date="2017" name="Genome Biol.">
        <title>Comparative genomics reveals high biological diversity and specific adaptations in the industrially and medically important fungal genus Aspergillus.</title>
        <authorList>
            <person name="de Vries R.P."/>
            <person name="Riley R."/>
            <person name="Wiebenga A."/>
            <person name="Aguilar-Osorio G."/>
            <person name="Amillis S."/>
            <person name="Uchima C.A."/>
            <person name="Anderluh G."/>
            <person name="Asadollahi M."/>
            <person name="Askin M."/>
            <person name="Barry K."/>
            <person name="Battaglia E."/>
            <person name="Bayram O."/>
            <person name="Benocci T."/>
            <person name="Braus-Stromeyer S.A."/>
            <person name="Caldana C."/>
            <person name="Canovas D."/>
            <person name="Cerqueira G.C."/>
            <person name="Chen F."/>
            <person name="Chen W."/>
            <person name="Choi C."/>
            <person name="Clum A."/>
            <person name="Dos Santos R.A."/>
            <person name="Damasio A.R."/>
            <person name="Diallinas G."/>
            <person name="Emri T."/>
            <person name="Fekete E."/>
            <person name="Flipphi M."/>
            <person name="Freyberg S."/>
            <person name="Gallo A."/>
            <person name="Gournas C."/>
            <person name="Habgood R."/>
            <person name="Hainaut M."/>
            <person name="Harispe M.L."/>
            <person name="Henrissat B."/>
            <person name="Hilden K.S."/>
            <person name="Hope R."/>
            <person name="Hossain A."/>
            <person name="Karabika E."/>
            <person name="Karaffa L."/>
            <person name="Karanyi Z."/>
            <person name="Krasevec N."/>
            <person name="Kuo A."/>
            <person name="Kusch H."/>
            <person name="LaButti K."/>
            <person name="Lagendijk E.L."/>
            <person name="Lapidus A."/>
            <person name="Levasseur A."/>
            <person name="Lindquist E."/>
            <person name="Lipzen A."/>
            <person name="Logrieco A.F."/>
            <person name="MacCabe A."/>
            <person name="Maekelae M.R."/>
            <person name="Malavazi I."/>
            <person name="Melin P."/>
            <person name="Meyer V."/>
            <person name="Mielnichuk N."/>
            <person name="Miskei M."/>
            <person name="Molnar A.P."/>
            <person name="Mule G."/>
            <person name="Ngan C.Y."/>
            <person name="Orejas M."/>
            <person name="Orosz E."/>
            <person name="Ouedraogo J.P."/>
            <person name="Overkamp K.M."/>
            <person name="Park H.-S."/>
            <person name="Perrone G."/>
            <person name="Piumi F."/>
            <person name="Punt P.J."/>
            <person name="Ram A.F."/>
            <person name="Ramon A."/>
            <person name="Rauscher S."/>
            <person name="Record E."/>
            <person name="Riano-Pachon D.M."/>
            <person name="Robert V."/>
            <person name="Roehrig J."/>
            <person name="Ruller R."/>
            <person name="Salamov A."/>
            <person name="Salih N.S."/>
            <person name="Samson R.A."/>
            <person name="Sandor E."/>
            <person name="Sanguinetti M."/>
            <person name="Schuetze T."/>
            <person name="Sepcic K."/>
            <person name="Shelest E."/>
            <person name="Sherlock G."/>
            <person name="Sophianopoulou V."/>
            <person name="Squina F.M."/>
            <person name="Sun H."/>
            <person name="Susca A."/>
            <person name="Todd R.B."/>
            <person name="Tsang A."/>
            <person name="Unkles S.E."/>
            <person name="van de Wiele N."/>
            <person name="van Rossen-Uffink D."/>
            <person name="Oliveira J.V."/>
            <person name="Vesth T.C."/>
            <person name="Visser J."/>
            <person name="Yu J.-H."/>
            <person name="Zhou M."/>
            <person name="Andersen M.R."/>
            <person name="Archer D.B."/>
            <person name="Baker S.E."/>
            <person name="Benoit I."/>
            <person name="Brakhage A.A."/>
            <person name="Braus G.H."/>
            <person name="Fischer R."/>
            <person name="Frisvad J.C."/>
            <person name="Goldman G.H."/>
            <person name="Houbraken J."/>
            <person name="Oakley B."/>
            <person name="Pocsi I."/>
            <person name="Scazzocchio C."/>
            <person name="Seiboth B."/>
            <person name="vanKuyk P.A."/>
            <person name="Wortman J."/>
            <person name="Dyer P.S."/>
            <person name="Grigoriev I.V."/>
        </authorList>
    </citation>
    <scope>NUCLEOTIDE SEQUENCE [LARGE SCALE GENOMIC DNA]</scope>
    <source>
        <strain evidence="2">CBS 516.65</strain>
    </source>
</reference>
<sequence>MKTLSEDCWHSLFALHFQRFPFWERSTTFTNICFKPPFTEIFNAPIIYRSTRLAAFKGISPRKWLKTGIELINGKPHLSTVFKNRSTDRSLFPVPSQGRAATLEIAREPGTSSLWVYHVEGDSPLREITWALEGEDKAQECWVGIYAARPSSQGGNLDVNLKHLVID</sequence>
<dbReference type="EMBL" id="KV878890">
    <property type="protein sequence ID" value="OJJ88126.1"/>
    <property type="molecule type" value="Genomic_DNA"/>
</dbReference>